<dbReference type="STRING" id="3775.A0A1Q3C6F8"/>
<feature type="compositionally biased region" description="Polar residues" evidence="6">
    <location>
        <begin position="172"/>
        <end position="189"/>
    </location>
</feature>
<protein>
    <recommendedName>
        <fullName evidence="2 5">peptidylprolyl isomerase</fullName>
        <ecNumber evidence="2 5">5.2.1.8</ecNumber>
    </recommendedName>
</protein>
<feature type="compositionally biased region" description="Basic and acidic residues" evidence="6">
    <location>
        <begin position="435"/>
        <end position="452"/>
    </location>
</feature>
<feature type="region of interest" description="Disordered" evidence="6">
    <location>
        <begin position="416"/>
        <end position="459"/>
    </location>
</feature>
<keyword evidence="4 5" id="KW-0413">Isomerase</keyword>
<dbReference type="GO" id="GO:0003755">
    <property type="term" value="F:peptidyl-prolyl cis-trans isomerase activity"/>
    <property type="evidence" value="ECO:0007669"/>
    <property type="project" value="UniProtKB-KW"/>
</dbReference>
<feature type="compositionally biased region" description="Acidic residues" evidence="6">
    <location>
        <begin position="109"/>
        <end position="118"/>
    </location>
</feature>
<dbReference type="InterPro" id="IPR041232">
    <property type="entry name" value="NPL"/>
</dbReference>
<feature type="compositionally biased region" description="Basic residues" evidence="6">
    <location>
        <begin position="157"/>
        <end position="171"/>
    </location>
</feature>
<comment type="catalytic activity">
    <reaction evidence="1 5">
        <text>[protein]-peptidylproline (omega=180) = [protein]-peptidylproline (omega=0)</text>
        <dbReference type="Rhea" id="RHEA:16237"/>
        <dbReference type="Rhea" id="RHEA-COMP:10747"/>
        <dbReference type="Rhea" id="RHEA-COMP:10748"/>
        <dbReference type="ChEBI" id="CHEBI:83833"/>
        <dbReference type="ChEBI" id="CHEBI:83834"/>
        <dbReference type="EC" id="5.2.1.8"/>
    </reaction>
</comment>
<feature type="region of interest" description="Disordered" evidence="6">
    <location>
        <begin position="262"/>
        <end position="291"/>
    </location>
</feature>
<keyword evidence="9" id="KW-1185">Reference proteome</keyword>
<sequence>MAFWGIEVKPGRPFTYSTANDAKGRLRVSQATLGIGTATNKSILQCNVGDRSSVFLCSLLPDKVDSCPLNLEFDELEEVLFSVIGPRSVHLTGYYPRSGQHHNLHDESESYGEDIGETETERSASYCEDDKYEDSFINDSDPEVFPSLVSGEETEKKKSKNQKRRGGRLKKTNQVIESDDNSTPQQQMSAEHHAGLVVVDSGSEDKLPISSLSKSIATTKNTNLETEERAEKEVAETVHYGNEDNGYSVSITESTKLQEKNTEGVAGDSGNNDLKKGACETGNNKTKDEGNSVIISDSTDLQVERNVEKEAGDRGNIEIKDVENCVDASERKFGANQVIESDNSTPQQQMSADHHSGLVVVDSGSEDKLPISSLFKCIATTKNTNLETEERAEKEVAETVHYGNEDNGYSVSISESTKLQEKNAEGEASDSGNNDLKKGDCETGNNKTKDEGNSVIISDSTDLQVKRNVEKEAGDRGNIEIKDVDNCVDAFERKFGAIVDGEGNSKGGQAHSLLHPTTHVGPENTVKRKRKRKERVKDRILNTSVTRATEANKHEGNSDCLGQNEPIVDDQKQKHTNIKILDNVQLFVDDIQSEEKKKRIKRSKKQENGEATITEISLLSMKEKNSSVFNIEKDNVPVINSSQRRTLSNELVIEELETGKLDGKIASLGKKISVNYVGKLKENGQVFDSSDGGPPFKFRLGSEGVLKGWSLGLEGMRVGGKRRLIIPPLLGYGNEGDGENVPPGSYLVYDFELIKVR</sequence>
<evidence type="ECO:0000259" key="7">
    <source>
        <dbReference type="PROSITE" id="PS50059"/>
    </source>
</evidence>
<gene>
    <name evidence="8" type="ORF">CFOL_v3_19150</name>
</gene>
<dbReference type="InParanoid" id="A0A1Q3C6F8"/>
<reference evidence="9" key="1">
    <citation type="submission" date="2016-04" db="EMBL/GenBank/DDBJ databases">
        <title>Cephalotus genome sequencing.</title>
        <authorList>
            <person name="Fukushima K."/>
            <person name="Hasebe M."/>
            <person name="Fang X."/>
        </authorList>
    </citation>
    <scope>NUCLEOTIDE SEQUENCE [LARGE SCALE GENOMIC DNA]</scope>
    <source>
        <strain evidence="9">cv. St1</strain>
    </source>
</reference>
<dbReference type="EC" id="5.2.1.8" evidence="2 5"/>
<dbReference type="EMBL" id="BDDD01001402">
    <property type="protein sequence ID" value="GAV75672.1"/>
    <property type="molecule type" value="Genomic_DNA"/>
</dbReference>
<dbReference type="Proteomes" id="UP000187406">
    <property type="component" value="Unassembled WGS sequence"/>
</dbReference>
<dbReference type="PROSITE" id="PS50059">
    <property type="entry name" value="FKBP_PPIASE"/>
    <property type="match status" value="1"/>
</dbReference>
<proteinExistence type="predicted"/>
<dbReference type="Pfam" id="PF17800">
    <property type="entry name" value="NPL"/>
    <property type="match status" value="1"/>
</dbReference>
<dbReference type="PANTHER" id="PTHR43811">
    <property type="entry name" value="FKBP-TYPE PEPTIDYL-PROLYL CIS-TRANS ISOMERASE FKPA"/>
    <property type="match status" value="1"/>
</dbReference>
<dbReference type="FunFam" id="3.10.50.40:FF:000006">
    <property type="entry name" value="Peptidyl-prolyl cis-trans isomerase"/>
    <property type="match status" value="1"/>
</dbReference>
<evidence type="ECO:0000313" key="9">
    <source>
        <dbReference type="Proteomes" id="UP000187406"/>
    </source>
</evidence>
<accession>A0A1Q3C6F8</accession>
<dbReference type="Gene3D" id="3.10.50.40">
    <property type="match status" value="1"/>
</dbReference>
<evidence type="ECO:0000256" key="3">
    <source>
        <dbReference type="ARBA" id="ARBA00023110"/>
    </source>
</evidence>
<comment type="caution">
    <text evidence="8">The sequence shown here is derived from an EMBL/GenBank/DDBJ whole genome shotgun (WGS) entry which is preliminary data.</text>
</comment>
<evidence type="ECO:0000256" key="2">
    <source>
        <dbReference type="ARBA" id="ARBA00013194"/>
    </source>
</evidence>
<dbReference type="SUPFAM" id="SSF54534">
    <property type="entry name" value="FKBP-like"/>
    <property type="match status" value="1"/>
</dbReference>
<evidence type="ECO:0000256" key="6">
    <source>
        <dbReference type="SAM" id="MobiDB-lite"/>
    </source>
</evidence>
<organism evidence="8 9">
    <name type="scientific">Cephalotus follicularis</name>
    <name type="common">Albany pitcher plant</name>
    <dbReference type="NCBI Taxonomy" id="3775"/>
    <lineage>
        <taxon>Eukaryota</taxon>
        <taxon>Viridiplantae</taxon>
        <taxon>Streptophyta</taxon>
        <taxon>Embryophyta</taxon>
        <taxon>Tracheophyta</taxon>
        <taxon>Spermatophyta</taxon>
        <taxon>Magnoliopsida</taxon>
        <taxon>eudicotyledons</taxon>
        <taxon>Gunneridae</taxon>
        <taxon>Pentapetalae</taxon>
        <taxon>rosids</taxon>
        <taxon>fabids</taxon>
        <taxon>Oxalidales</taxon>
        <taxon>Cephalotaceae</taxon>
        <taxon>Cephalotus</taxon>
    </lineage>
</organism>
<dbReference type="InterPro" id="IPR001179">
    <property type="entry name" value="PPIase_FKBP_dom"/>
</dbReference>
<name>A0A1Q3C6F8_CEPFO</name>
<evidence type="ECO:0000313" key="8">
    <source>
        <dbReference type="EMBL" id="GAV75672.1"/>
    </source>
</evidence>
<keyword evidence="3 5" id="KW-0697">Rotamase</keyword>
<dbReference type="PANTHER" id="PTHR43811:SF48">
    <property type="entry name" value="PEPTIDYL-PROLYL CIS-TRANS ISOMERASE FKBP43"/>
    <property type="match status" value="1"/>
</dbReference>
<evidence type="ECO:0000256" key="5">
    <source>
        <dbReference type="PROSITE-ProRule" id="PRU00277"/>
    </source>
</evidence>
<evidence type="ECO:0000256" key="4">
    <source>
        <dbReference type="ARBA" id="ARBA00023235"/>
    </source>
</evidence>
<evidence type="ECO:0000256" key="1">
    <source>
        <dbReference type="ARBA" id="ARBA00000971"/>
    </source>
</evidence>
<dbReference type="Gene3D" id="2.60.120.340">
    <property type="entry name" value="Nucleoplasmin core domain"/>
    <property type="match status" value="1"/>
</dbReference>
<dbReference type="AlphaFoldDB" id="A0A1Q3C6F8"/>
<dbReference type="Pfam" id="PF00254">
    <property type="entry name" value="FKBP_C"/>
    <property type="match status" value="1"/>
</dbReference>
<feature type="region of interest" description="Disordered" evidence="6">
    <location>
        <begin position="99"/>
        <end position="190"/>
    </location>
</feature>
<feature type="domain" description="PPIase FKBP-type" evidence="7">
    <location>
        <begin position="669"/>
        <end position="757"/>
    </location>
</feature>
<dbReference type="InterPro" id="IPR046357">
    <property type="entry name" value="PPIase_dom_sf"/>
</dbReference>
<dbReference type="OrthoDB" id="1902587at2759"/>
<feature type="region of interest" description="Disordered" evidence="6">
    <location>
        <begin position="508"/>
        <end position="535"/>
    </location>
</feature>